<feature type="signal peptide" evidence="1">
    <location>
        <begin position="1"/>
        <end position="18"/>
    </location>
</feature>
<dbReference type="AlphaFoldDB" id="A0AAV9UK68"/>
<evidence type="ECO:0000313" key="2">
    <source>
        <dbReference type="EMBL" id="KAK6343681.1"/>
    </source>
</evidence>
<keyword evidence="1" id="KW-0732">Signal</keyword>
<organism evidence="2 3">
    <name type="scientific">Orbilia blumenaviensis</name>
    <dbReference type="NCBI Taxonomy" id="1796055"/>
    <lineage>
        <taxon>Eukaryota</taxon>
        <taxon>Fungi</taxon>
        <taxon>Dikarya</taxon>
        <taxon>Ascomycota</taxon>
        <taxon>Pezizomycotina</taxon>
        <taxon>Orbiliomycetes</taxon>
        <taxon>Orbiliales</taxon>
        <taxon>Orbiliaceae</taxon>
        <taxon>Orbilia</taxon>
    </lineage>
</organism>
<dbReference type="Proteomes" id="UP001373714">
    <property type="component" value="Unassembled WGS sequence"/>
</dbReference>
<dbReference type="EMBL" id="JAVHNS010000009">
    <property type="protein sequence ID" value="KAK6343681.1"/>
    <property type="molecule type" value="Genomic_DNA"/>
</dbReference>
<feature type="chain" id="PRO_5043877772" evidence="1">
    <location>
        <begin position="19"/>
        <end position="69"/>
    </location>
</feature>
<name>A0AAV9UK68_9PEZI</name>
<evidence type="ECO:0000313" key="3">
    <source>
        <dbReference type="Proteomes" id="UP001373714"/>
    </source>
</evidence>
<comment type="caution">
    <text evidence="2">The sequence shown here is derived from an EMBL/GenBank/DDBJ whole genome shotgun (WGS) entry which is preliminary data.</text>
</comment>
<reference evidence="2 3" key="1">
    <citation type="submission" date="2019-10" db="EMBL/GenBank/DDBJ databases">
        <authorList>
            <person name="Palmer J.M."/>
        </authorList>
    </citation>
    <scope>NUCLEOTIDE SEQUENCE [LARGE SCALE GENOMIC DNA]</scope>
    <source>
        <strain evidence="2 3">TWF730</strain>
    </source>
</reference>
<keyword evidence="3" id="KW-1185">Reference proteome</keyword>
<proteinExistence type="predicted"/>
<sequence>MKFFTTIVVAALSVAALAAPAPAPNAEEVAPLEKRAKCAPGLICYGGKCHLWYCTVMGCSVGGATRDSC</sequence>
<protein>
    <submittedName>
        <fullName evidence="2">Uncharacterized protein</fullName>
    </submittedName>
</protein>
<evidence type="ECO:0000256" key="1">
    <source>
        <dbReference type="SAM" id="SignalP"/>
    </source>
</evidence>
<gene>
    <name evidence="2" type="ORF">TWF730_011270</name>
</gene>
<accession>A0AAV9UK68</accession>